<evidence type="ECO:0000313" key="2">
    <source>
        <dbReference type="EnsemblMetazoa" id="Aqu2.1.07286_001"/>
    </source>
</evidence>
<feature type="region of interest" description="Disordered" evidence="1">
    <location>
        <begin position="1"/>
        <end position="36"/>
    </location>
</feature>
<accession>A0A1X7SYQ7</accession>
<evidence type="ECO:0000256" key="1">
    <source>
        <dbReference type="SAM" id="MobiDB-lite"/>
    </source>
</evidence>
<sequence>MNNEEYKKKYQQQLQTGRRIEEHEEPKKGALDTADIEQTVQTLIQNLEEKEREEAEKDQEIKRYSQQLQEKDREE</sequence>
<feature type="region of interest" description="Disordered" evidence="1">
    <location>
        <begin position="49"/>
        <end position="75"/>
    </location>
</feature>
<organism evidence="2">
    <name type="scientific">Amphimedon queenslandica</name>
    <name type="common">Sponge</name>
    <dbReference type="NCBI Taxonomy" id="400682"/>
    <lineage>
        <taxon>Eukaryota</taxon>
        <taxon>Metazoa</taxon>
        <taxon>Porifera</taxon>
        <taxon>Demospongiae</taxon>
        <taxon>Heteroscleromorpha</taxon>
        <taxon>Haplosclerida</taxon>
        <taxon>Niphatidae</taxon>
        <taxon>Amphimedon</taxon>
    </lineage>
</organism>
<dbReference type="AlphaFoldDB" id="A0A1X7SYQ7"/>
<reference evidence="2" key="1">
    <citation type="submission" date="2017-05" db="UniProtKB">
        <authorList>
            <consortium name="EnsemblMetazoa"/>
        </authorList>
    </citation>
    <scope>IDENTIFICATION</scope>
</reference>
<protein>
    <submittedName>
        <fullName evidence="2">Uncharacterized protein</fullName>
    </submittedName>
</protein>
<dbReference type="InParanoid" id="A0A1X7SYQ7"/>
<name>A0A1X7SYQ7_AMPQE</name>
<dbReference type="EnsemblMetazoa" id="Aqu2.1.07286_001">
    <property type="protein sequence ID" value="Aqu2.1.07286_001"/>
    <property type="gene ID" value="Aqu2.1.07286"/>
</dbReference>
<proteinExistence type="predicted"/>
<feature type="compositionally biased region" description="Basic and acidic residues" evidence="1">
    <location>
        <begin position="18"/>
        <end position="30"/>
    </location>
</feature>